<dbReference type="AlphaFoldDB" id="A0A538U4Q6"/>
<gene>
    <name evidence="4" type="ORF">E6K80_07235</name>
</gene>
<dbReference type="Pfam" id="PF07521">
    <property type="entry name" value="RMMBL"/>
    <property type="match status" value="1"/>
</dbReference>
<dbReference type="Pfam" id="PF00753">
    <property type="entry name" value="Lactamase_B"/>
    <property type="match status" value="1"/>
</dbReference>
<dbReference type="InterPro" id="IPR011108">
    <property type="entry name" value="RMMBL"/>
</dbReference>
<dbReference type="SMART" id="SM01027">
    <property type="entry name" value="Beta-Casp"/>
    <property type="match status" value="1"/>
</dbReference>
<dbReference type="CDD" id="cd16295">
    <property type="entry name" value="TTHA0252-CPSF-like_MBL-fold"/>
    <property type="match status" value="1"/>
</dbReference>
<reference evidence="4 5" key="1">
    <citation type="journal article" date="2019" name="Nat. Microbiol.">
        <title>Mediterranean grassland soil C-N compound turnover is dependent on rainfall and depth, and is mediated by genomically divergent microorganisms.</title>
        <authorList>
            <person name="Diamond S."/>
            <person name="Andeer P.F."/>
            <person name="Li Z."/>
            <person name="Crits-Christoph A."/>
            <person name="Burstein D."/>
            <person name="Anantharaman K."/>
            <person name="Lane K.R."/>
            <person name="Thomas B.C."/>
            <person name="Pan C."/>
            <person name="Northen T.R."/>
            <person name="Banfield J.F."/>
        </authorList>
    </citation>
    <scope>NUCLEOTIDE SEQUENCE [LARGE SCALE GENOMIC DNA]</scope>
    <source>
        <strain evidence="4">WS_10</strain>
    </source>
</reference>
<evidence type="ECO:0000259" key="3">
    <source>
        <dbReference type="SMART" id="SM01027"/>
    </source>
</evidence>
<dbReference type="SUPFAM" id="SSF56281">
    <property type="entry name" value="Metallo-hydrolase/oxidoreductase"/>
    <property type="match status" value="1"/>
</dbReference>
<accession>A0A538U4Q6</accession>
<dbReference type="EMBL" id="VBPA01000170">
    <property type="protein sequence ID" value="TMQ70865.1"/>
    <property type="molecule type" value="Genomic_DNA"/>
</dbReference>
<comment type="caution">
    <text evidence="4">The sequence shown here is derived from an EMBL/GenBank/DDBJ whole genome shotgun (WGS) entry which is preliminary data.</text>
</comment>
<dbReference type="GO" id="GO:0016787">
    <property type="term" value="F:hydrolase activity"/>
    <property type="evidence" value="ECO:0007669"/>
    <property type="project" value="UniProtKB-KW"/>
</dbReference>
<protein>
    <submittedName>
        <fullName evidence="4">MBL fold metallo-hydrolase</fullName>
    </submittedName>
</protein>
<dbReference type="PANTHER" id="PTHR11203:SF37">
    <property type="entry name" value="INTEGRATOR COMPLEX SUBUNIT 11"/>
    <property type="match status" value="1"/>
</dbReference>
<feature type="domain" description="Beta-Casp" evidence="3">
    <location>
        <begin position="255"/>
        <end position="381"/>
    </location>
</feature>
<sequence>MSKSLSIAFQGAARTVTGSRHRLRFGDRSWLFDCGLYQGHREEADRVNRTFAEAPAELDTVVVSHAHLDHSGNLPTLVAHGYGGRIHVTPATAELCTFMLEDSAFLQEKDVTHLRRHHPGKPTRAPLYTPADVEQTVARFDVHPYHQPWQLFDDVTVQYFDAGHILGSALTTFDFERNGTRFRVGMSGDLGRAHMPILKDPEVHPGVDALVLESTYGNRTHPERARSDQALAETVERTASRGGRVLLPAFAVGRTQEVVATLHDLMETRRIPELPIFVDSPMARQATEVFMRHPELFDGETRRAFEHERGAPFGFERLRYIATPQESKSLNDHAEPCVIVAASGMCEGGRILHHLQHGLGEARNTVLFVGFQAEGTLGRRLVDGAEAVNVFGVPVRVRAGVTSLQGFSAHADQNELTGWVERMRPTPRRIFLVHGELEAAEALRGRLHERTGADVRIPEPGEEFTLWT</sequence>
<proteinExistence type="predicted"/>
<feature type="domain" description="Metallo-beta-lactamase" evidence="2">
    <location>
        <begin position="17"/>
        <end position="250"/>
    </location>
</feature>
<dbReference type="InterPro" id="IPR022712">
    <property type="entry name" value="Beta_Casp"/>
</dbReference>
<evidence type="ECO:0000256" key="1">
    <source>
        <dbReference type="ARBA" id="ARBA00022801"/>
    </source>
</evidence>
<dbReference type="Gene3D" id="3.40.50.10890">
    <property type="match status" value="1"/>
</dbReference>
<dbReference type="InterPro" id="IPR050698">
    <property type="entry name" value="MBL"/>
</dbReference>
<dbReference type="Gene3D" id="3.60.15.10">
    <property type="entry name" value="Ribonuclease Z/Hydroxyacylglutathione hydrolase-like"/>
    <property type="match status" value="1"/>
</dbReference>
<evidence type="ECO:0000313" key="4">
    <source>
        <dbReference type="EMBL" id="TMQ70865.1"/>
    </source>
</evidence>
<keyword evidence="1 4" id="KW-0378">Hydrolase</keyword>
<organism evidence="4 5">
    <name type="scientific">Eiseniibacteriota bacterium</name>
    <dbReference type="NCBI Taxonomy" id="2212470"/>
    <lineage>
        <taxon>Bacteria</taxon>
        <taxon>Candidatus Eiseniibacteriota</taxon>
    </lineage>
</organism>
<name>A0A538U4Q6_UNCEI</name>
<dbReference type="PANTHER" id="PTHR11203">
    <property type="entry name" value="CLEAVAGE AND POLYADENYLATION SPECIFICITY FACTOR FAMILY MEMBER"/>
    <property type="match status" value="1"/>
</dbReference>
<evidence type="ECO:0000313" key="5">
    <source>
        <dbReference type="Proteomes" id="UP000319836"/>
    </source>
</evidence>
<dbReference type="InterPro" id="IPR036866">
    <property type="entry name" value="RibonucZ/Hydroxyglut_hydro"/>
</dbReference>
<dbReference type="Proteomes" id="UP000319836">
    <property type="component" value="Unassembled WGS sequence"/>
</dbReference>
<dbReference type="SMART" id="SM00849">
    <property type="entry name" value="Lactamase_B"/>
    <property type="match status" value="1"/>
</dbReference>
<evidence type="ECO:0000259" key="2">
    <source>
        <dbReference type="SMART" id="SM00849"/>
    </source>
</evidence>
<dbReference type="Pfam" id="PF10996">
    <property type="entry name" value="Beta-Casp"/>
    <property type="match status" value="1"/>
</dbReference>
<dbReference type="GO" id="GO:0004521">
    <property type="term" value="F:RNA endonuclease activity"/>
    <property type="evidence" value="ECO:0007669"/>
    <property type="project" value="TreeGrafter"/>
</dbReference>
<dbReference type="InterPro" id="IPR001279">
    <property type="entry name" value="Metallo-B-lactamas"/>
</dbReference>